<dbReference type="InterPro" id="IPR036426">
    <property type="entry name" value="Bulb-type_lectin_dom_sf"/>
</dbReference>
<evidence type="ECO:0000256" key="3">
    <source>
        <dbReference type="ARBA" id="ARBA00023180"/>
    </source>
</evidence>
<organism evidence="5 6">
    <name type="scientific">Trapa incisa</name>
    <dbReference type="NCBI Taxonomy" id="236973"/>
    <lineage>
        <taxon>Eukaryota</taxon>
        <taxon>Viridiplantae</taxon>
        <taxon>Streptophyta</taxon>
        <taxon>Embryophyta</taxon>
        <taxon>Tracheophyta</taxon>
        <taxon>Spermatophyta</taxon>
        <taxon>Magnoliopsida</taxon>
        <taxon>eudicotyledons</taxon>
        <taxon>Gunneridae</taxon>
        <taxon>Pentapetalae</taxon>
        <taxon>rosids</taxon>
        <taxon>malvids</taxon>
        <taxon>Myrtales</taxon>
        <taxon>Lythraceae</taxon>
        <taxon>Trapa</taxon>
    </lineage>
</organism>
<dbReference type="PANTHER" id="PTHR32444">
    <property type="entry name" value="BULB-TYPE LECTIN DOMAIN-CONTAINING PROTEIN"/>
    <property type="match status" value="1"/>
</dbReference>
<keyword evidence="2" id="KW-1015">Disulfide bond</keyword>
<evidence type="ECO:0000313" key="5">
    <source>
        <dbReference type="EMBL" id="KAK4753303.1"/>
    </source>
</evidence>
<sequence>MLLLCVCRLNQSSNVVAVSDSADTIAEGQSLGLSRTITSSGDFTSDIIWQSFGDPTDTFLLGMKLGIDKKTGKVWLLTSCMKENDPSPETVSLKLNPQSLDKFIIVKGQIYWSNGSWREPIFRNVPGMSRNYIYNFSFISNENTSYFTYSLYEKTQS</sequence>
<evidence type="ECO:0000259" key="4">
    <source>
        <dbReference type="Pfam" id="PF01453"/>
    </source>
</evidence>
<gene>
    <name evidence="5" type="ORF">SAY87_022101</name>
</gene>
<keyword evidence="6" id="KW-1185">Reference proteome</keyword>
<dbReference type="Proteomes" id="UP001345219">
    <property type="component" value="Chromosome 16"/>
</dbReference>
<keyword evidence="1" id="KW-0732">Signal</keyword>
<reference evidence="5 6" key="1">
    <citation type="journal article" date="2023" name="Hortic Res">
        <title>Pangenome of water caltrop reveals structural variations and asymmetric subgenome divergence after allopolyploidization.</title>
        <authorList>
            <person name="Zhang X."/>
            <person name="Chen Y."/>
            <person name="Wang L."/>
            <person name="Yuan Y."/>
            <person name="Fang M."/>
            <person name="Shi L."/>
            <person name="Lu R."/>
            <person name="Comes H.P."/>
            <person name="Ma Y."/>
            <person name="Chen Y."/>
            <person name="Huang G."/>
            <person name="Zhou Y."/>
            <person name="Zheng Z."/>
            <person name="Qiu Y."/>
        </authorList>
    </citation>
    <scope>NUCLEOTIDE SEQUENCE [LARGE SCALE GENOMIC DNA]</scope>
    <source>
        <tissue evidence="5">Roots</tissue>
    </source>
</reference>
<dbReference type="SUPFAM" id="SSF51110">
    <property type="entry name" value="alpha-D-mannose-specific plant lectins"/>
    <property type="match status" value="2"/>
</dbReference>
<name>A0AAN7PTC6_9MYRT</name>
<dbReference type="Pfam" id="PF01453">
    <property type="entry name" value="B_lectin"/>
    <property type="match status" value="1"/>
</dbReference>
<evidence type="ECO:0000256" key="1">
    <source>
        <dbReference type="ARBA" id="ARBA00022729"/>
    </source>
</evidence>
<evidence type="ECO:0000313" key="6">
    <source>
        <dbReference type="Proteomes" id="UP001345219"/>
    </source>
</evidence>
<keyword evidence="3" id="KW-0325">Glycoprotein</keyword>
<evidence type="ECO:0000256" key="2">
    <source>
        <dbReference type="ARBA" id="ARBA00023157"/>
    </source>
</evidence>
<feature type="domain" description="Bulb-type lectin" evidence="4">
    <location>
        <begin position="42"/>
        <end position="79"/>
    </location>
</feature>
<accession>A0AAN7PTC6</accession>
<dbReference type="PANTHER" id="PTHR32444:SF128">
    <property type="entry name" value="CURCULIN-LIKE (MANNOSE-BINDING) LECTIN FAMILY PROTEIN"/>
    <property type="match status" value="1"/>
</dbReference>
<proteinExistence type="predicted"/>
<protein>
    <recommendedName>
        <fullName evidence="4">Bulb-type lectin domain-containing protein</fullName>
    </recommendedName>
</protein>
<dbReference type="EMBL" id="JAXIOK010000016">
    <property type="protein sequence ID" value="KAK4753303.1"/>
    <property type="molecule type" value="Genomic_DNA"/>
</dbReference>
<dbReference type="AlphaFoldDB" id="A0AAN7PTC6"/>
<comment type="caution">
    <text evidence="5">The sequence shown here is derived from an EMBL/GenBank/DDBJ whole genome shotgun (WGS) entry which is preliminary data.</text>
</comment>
<dbReference type="InterPro" id="IPR001480">
    <property type="entry name" value="Bulb-type_lectin_dom"/>
</dbReference>